<dbReference type="GO" id="GO:0050660">
    <property type="term" value="F:flavin adenine dinucleotide binding"/>
    <property type="evidence" value="ECO:0007669"/>
    <property type="project" value="InterPro"/>
</dbReference>
<protein>
    <submittedName>
        <fullName evidence="5">Acyl-CoA dehydrogenase type 2 domain protein</fullName>
    </submittedName>
</protein>
<dbReference type="Gene3D" id="2.40.110.10">
    <property type="entry name" value="Butyryl-CoA Dehydrogenase, subunit A, domain 2"/>
    <property type="match status" value="1"/>
</dbReference>
<dbReference type="InterPro" id="IPR009100">
    <property type="entry name" value="AcylCoA_DH/oxidase_NM_dom_sf"/>
</dbReference>
<dbReference type="AlphaFoldDB" id="A0A097CSX6"/>
<dbReference type="Pfam" id="PF02771">
    <property type="entry name" value="Acyl-CoA_dh_N"/>
    <property type="match status" value="1"/>
</dbReference>
<dbReference type="InterPro" id="IPR013786">
    <property type="entry name" value="AcylCoA_DH/ox_N"/>
</dbReference>
<dbReference type="PIRSF" id="PIRSF016578">
    <property type="entry name" value="HsaA"/>
    <property type="match status" value="1"/>
</dbReference>
<proteinExistence type="inferred from homology"/>
<organism evidence="5">
    <name type="scientific">Verrucosispora sp. MS100047</name>
    <dbReference type="NCBI Taxonomy" id="1410949"/>
    <lineage>
        <taxon>Bacteria</taxon>
        <taxon>Bacillati</taxon>
        <taxon>Actinomycetota</taxon>
        <taxon>Actinomycetes</taxon>
        <taxon>Micromonosporales</taxon>
        <taxon>Micromonosporaceae</taxon>
        <taxon>Micromonospora</taxon>
    </lineage>
</organism>
<comment type="similarity">
    <text evidence="2">Belongs to the HpaH/HsaA monooxygenase family.</text>
</comment>
<dbReference type="GO" id="GO:0005737">
    <property type="term" value="C:cytoplasm"/>
    <property type="evidence" value="ECO:0007669"/>
    <property type="project" value="TreeGrafter"/>
</dbReference>
<dbReference type="Pfam" id="PF08028">
    <property type="entry name" value="Acyl-CoA_dh_2"/>
    <property type="match status" value="1"/>
</dbReference>
<dbReference type="InterPro" id="IPR037069">
    <property type="entry name" value="AcylCoA_DH/ox_N_sf"/>
</dbReference>
<dbReference type="EMBL" id="KF826684">
    <property type="protein sequence ID" value="AIS85768.1"/>
    <property type="molecule type" value="Genomic_DNA"/>
</dbReference>
<evidence type="ECO:0000259" key="4">
    <source>
        <dbReference type="Pfam" id="PF08028"/>
    </source>
</evidence>
<dbReference type="GO" id="GO:0003995">
    <property type="term" value="F:acyl-CoA dehydrogenase activity"/>
    <property type="evidence" value="ECO:0007669"/>
    <property type="project" value="TreeGrafter"/>
</dbReference>
<dbReference type="SUPFAM" id="SSF56645">
    <property type="entry name" value="Acyl-CoA dehydrogenase NM domain-like"/>
    <property type="match status" value="1"/>
</dbReference>
<evidence type="ECO:0000313" key="5">
    <source>
        <dbReference type="EMBL" id="AIS85768.1"/>
    </source>
</evidence>
<dbReference type="InterPro" id="IPR036250">
    <property type="entry name" value="AcylCo_DH-like_C"/>
</dbReference>
<dbReference type="InterPro" id="IPR013107">
    <property type="entry name" value="Acyl-CoA_DH_C"/>
</dbReference>
<name>A0A097CSX6_9ACTN</name>
<sequence length="384" mass="41206">MSEVLDAVRNIVPRLRENGLESEERRWILDENTELLDKAGVFRLAVPKRFGGLDAPLPEQVAVLTEIARGCGSTAWAAVAWVSTAWMATLYPDQTQEEIFAGGSVRISGGFTPTAKAVPTDGGYLLNGSWRFNSGCRGAHWDLLAAILEEPDGTETEVFAMVPMSDLSIADDWHVSAAAATGSSTTTARDLFVPAHRVVTGEVALTTGAPGRTPTAPGRSYSLISYVVAESAAAYIGMAKAALELFLERLPGRGLAYTSWTDQRQHPLIQHRVALAANKITAAETLSASYVDMLQRRADAGEDPTWAEKAAVRGQAGTAIQLVKEAVQDLHTIAGASALSKFAPFQRFHRDLLGLTTHGLMSPDMSLEVHGRVLVGLDPDTPFL</sequence>
<dbReference type="InterPro" id="IPR050741">
    <property type="entry name" value="Acyl-CoA_dehydrogenase"/>
</dbReference>
<evidence type="ECO:0000256" key="1">
    <source>
        <dbReference type="ARBA" id="ARBA00023002"/>
    </source>
</evidence>
<evidence type="ECO:0000256" key="2">
    <source>
        <dbReference type="ARBA" id="ARBA00049661"/>
    </source>
</evidence>
<dbReference type="Gene3D" id="1.20.140.10">
    <property type="entry name" value="Butyryl-CoA Dehydrogenase, subunit A, domain 3"/>
    <property type="match status" value="1"/>
</dbReference>
<dbReference type="PANTHER" id="PTHR48083:SF19">
    <property type="entry name" value="FLAVIN-DEPENDENT MONOOXYGENASE, OXYGENASE SUBUNIT HSAA"/>
    <property type="match status" value="1"/>
</dbReference>
<dbReference type="InterPro" id="IPR046373">
    <property type="entry name" value="Acyl-CoA_Oxase/DH_mid-dom_sf"/>
</dbReference>
<feature type="domain" description="Acyl-CoA dehydrogenase C-terminal" evidence="4">
    <location>
        <begin position="231"/>
        <end position="362"/>
    </location>
</feature>
<feature type="domain" description="Acyl-CoA dehydrogenase/oxidase N-terminal" evidence="3">
    <location>
        <begin position="21"/>
        <end position="85"/>
    </location>
</feature>
<evidence type="ECO:0000259" key="3">
    <source>
        <dbReference type="Pfam" id="PF02771"/>
    </source>
</evidence>
<accession>A0A097CSX6</accession>
<keyword evidence="1" id="KW-0560">Oxidoreductase</keyword>
<gene>
    <name evidence="5" type="ORF">VASRM7_525</name>
</gene>
<dbReference type="Gene3D" id="1.10.540.10">
    <property type="entry name" value="Acyl-CoA dehydrogenase/oxidase, N-terminal domain"/>
    <property type="match status" value="1"/>
</dbReference>
<reference evidence="5" key="1">
    <citation type="submission" date="2013-11" db="EMBL/GenBank/DDBJ databases">
        <title>New antitubercular compounds from marine-derived Verrucosispora sp. MS100047.</title>
        <authorList>
            <person name="Huang P."/>
            <person name="Xie F."/>
            <person name="Wang Q."/>
            <person name="Wang J."/>
            <person name="Wang Q."/>
            <person name="Abdel-Mageed W.M."/>
            <person name="Liu M."/>
            <person name="Han J."/>
            <person name="Song F."/>
            <person name="Dai H."/>
            <person name="Liu X."/>
            <person name="Zhang L."/>
        </authorList>
    </citation>
    <scope>NUCLEOTIDE SEQUENCE</scope>
    <source>
        <strain evidence="5">MS100047</strain>
    </source>
</reference>
<dbReference type="GO" id="GO:0033539">
    <property type="term" value="P:fatty acid beta-oxidation using acyl-CoA dehydrogenase"/>
    <property type="evidence" value="ECO:0007669"/>
    <property type="project" value="TreeGrafter"/>
</dbReference>
<dbReference type="PANTHER" id="PTHR48083">
    <property type="entry name" value="MEDIUM-CHAIN SPECIFIC ACYL-COA DEHYDROGENASE, MITOCHONDRIAL-RELATED"/>
    <property type="match status" value="1"/>
</dbReference>
<dbReference type="SUPFAM" id="SSF47203">
    <property type="entry name" value="Acyl-CoA dehydrogenase C-terminal domain-like"/>
    <property type="match status" value="1"/>
</dbReference>
<dbReference type="GO" id="GO:0016712">
    <property type="term" value="F:oxidoreductase activity, acting on paired donors, with incorporation or reduction of molecular oxygen, reduced flavin or flavoprotein as one donor, and incorporation of one atom of oxygen"/>
    <property type="evidence" value="ECO:0007669"/>
    <property type="project" value="TreeGrafter"/>
</dbReference>